<organism evidence="1">
    <name type="scientific">Anguilla anguilla</name>
    <name type="common">European freshwater eel</name>
    <name type="synonym">Muraena anguilla</name>
    <dbReference type="NCBI Taxonomy" id="7936"/>
    <lineage>
        <taxon>Eukaryota</taxon>
        <taxon>Metazoa</taxon>
        <taxon>Chordata</taxon>
        <taxon>Craniata</taxon>
        <taxon>Vertebrata</taxon>
        <taxon>Euteleostomi</taxon>
        <taxon>Actinopterygii</taxon>
        <taxon>Neopterygii</taxon>
        <taxon>Teleostei</taxon>
        <taxon>Anguilliformes</taxon>
        <taxon>Anguillidae</taxon>
        <taxon>Anguilla</taxon>
    </lineage>
</organism>
<evidence type="ECO:0000313" key="1">
    <source>
        <dbReference type="EMBL" id="JAH95490.1"/>
    </source>
</evidence>
<reference evidence="1" key="1">
    <citation type="submission" date="2014-11" db="EMBL/GenBank/DDBJ databases">
        <authorList>
            <person name="Amaro Gonzalez C."/>
        </authorList>
    </citation>
    <scope>NUCLEOTIDE SEQUENCE</scope>
</reference>
<protein>
    <submittedName>
        <fullName evidence="1">Uncharacterized protein</fullName>
    </submittedName>
</protein>
<accession>A0A0E9X0S6</accession>
<proteinExistence type="predicted"/>
<name>A0A0E9X0S6_ANGAN</name>
<reference evidence="1" key="2">
    <citation type="journal article" date="2015" name="Fish Shellfish Immunol.">
        <title>Early steps in the European eel (Anguilla anguilla)-Vibrio vulnificus interaction in the gills: Role of the RtxA13 toxin.</title>
        <authorList>
            <person name="Callol A."/>
            <person name="Pajuelo D."/>
            <person name="Ebbesson L."/>
            <person name="Teles M."/>
            <person name="MacKenzie S."/>
            <person name="Amaro C."/>
        </authorList>
    </citation>
    <scope>NUCLEOTIDE SEQUENCE</scope>
</reference>
<dbReference type="AlphaFoldDB" id="A0A0E9X0S6"/>
<dbReference type="EMBL" id="GBXM01013087">
    <property type="protein sequence ID" value="JAH95490.1"/>
    <property type="molecule type" value="Transcribed_RNA"/>
</dbReference>
<sequence length="61" mass="7229">MSMYPRDPNHTIRFNVEDEKYNKFLKGKHATVSRITLLNPVYNSTESNRMSKHIDTHARTH</sequence>